<dbReference type="InterPro" id="IPR017475">
    <property type="entry name" value="EPS_sugar_tfrase"/>
</dbReference>
<dbReference type="NCBIfam" id="TIGR03023">
    <property type="entry name" value="WcaJ_sugtrans"/>
    <property type="match status" value="1"/>
</dbReference>
<keyword evidence="10" id="KW-1185">Reference proteome</keyword>
<feature type="transmembrane region" description="Helical" evidence="7">
    <location>
        <begin position="44"/>
        <end position="62"/>
    </location>
</feature>
<evidence type="ECO:0000313" key="9">
    <source>
        <dbReference type="EMBL" id="KGM54321.1"/>
    </source>
</evidence>
<keyword evidence="5 7" id="KW-1133">Transmembrane helix</keyword>
<evidence type="ECO:0000313" key="10">
    <source>
        <dbReference type="Proteomes" id="UP000029998"/>
    </source>
</evidence>
<proteinExistence type="inferred from homology"/>
<dbReference type="AlphaFoldDB" id="A0A0A0ETT0"/>
<dbReference type="RefSeq" id="WP_036137468.1">
    <property type="nucleotide sequence ID" value="NZ_AVPU01000014.1"/>
</dbReference>
<evidence type="ECO:0000256" key="1">
    <source>
        <dbReference type="ARBA" id="ARBA00004141"/>
    </source>
</evidence>
<feature type="transmembrane region" description="Helical" evidence="7">
    <location>
        <begin position="12"/>
        <end position="32"/>
    </location>
</feature>
<organism evidence="9 10">
    <name type="scientific">Lysobacter daejeonensis GH1-9</name>
    <dbReference type="NCBI Taxonomy" id="1385517"/>
    <lineage>
        <taxon>Bacteria</taxon>
        <taxon>Pseudomonadati</taxon>
        <taxon>Pseudomonadota</taxon>
        <taxon>Gammaproteobacteria</taxon>
        <taxon>Lysobacterales</taxon>
        <taxon>Lysobacteraceae</taxon>
        <taxon>Aerolutibacter</taxon>
    </lineage>
</organism>
<dbReference type="eggNOG" id="COG2148">
    <property type="taxonomic scope" value="Bacteria"/>
</dbReference>
<comment type="caution">
    <text evidence="9">The sequence shown here is derived from an EMBL/GenBank/DDBJ whole genome shotgun (WGS) entry which is preliminary data.</text>
</comment>
<evidence type="ECO:0000256" key="5">
    <source>
        <dbReference type="ARBA" id="ARBA00022989"/>
    </source>
</evidence>
<keyword evidence="4 7" id="KW-0812">Transmembrane</keyword>
<dbReference type="EMBL" id="AVPU01000014">
    <property type="protein sequence ID" value="KGM54321.1"/>
    <property type="molecule type" value="Genomic_DNA"/>
</dbReference>
<feature type="domain" description="Bacterial sugar transferase" evidence="8">
    <location>
        <begin position="270"/>
        <end position="454"/>
    </location>
</feature>
<dbReference type="Pfam" id="PF02397">
    <property type="entry name" value="Bac_transf"/>
    <property type="match status" value="1"/>
</dbReference>
<dbReference type="STRING" id="1385517.N800_04450"/>
<protein>
    <submittedName>
        <fullName evidence="9">UDP-phosphate galactose phosphotransferase</fullName>
    </submittedName>
</protein>
<dbReference type="PANTHER" id="PTHR30576:SF21">
    <property type="entry name" value="UDP-GLUCOSE:UNDECAPRENYL-PHOSPHATE GLUCOSE-1-PHOSPHATE TRANSFERASE"/>
    <property type="match status" value="1"/>
</dbReference>
<dbReference type="PANTHER" id="PTHR30576">
    <property type="entry name" value="COLANIC BIOSYNTHESIS UDP-GLUCOSE LIPID CARRIER TRANSFERASE"/>
    <property type="match status" value="1"/>
</dbReference>
<dbReference type="Proteomes" id="UP000029998">
    <property type="component" value="Unassembled WGS sequence"/>
</dbReference>
<accession>A0A0A0ETT0</accession>
<dbReference type="GO" id="GO:0009242">
    <property type="term" value="P:colanic acid biosynthetic process"/>
    <property type="evidence" value="ECO:0007669"/>
    <property type="project" value="TreeGrafter"/>
</dbReference>
<evidence type="ECO:0000256" key="2">
    <source>
        <dbReference type="ARBA" id="ARBA00006464"/>
    </source>
</evidence>
<evidence type="ECO:0000256" key="6">
    <source>
        <dbReference type="ARBA" id="ARBA00023136"/>
    </source>
</evidence>
<evidence type="ECO:0000256" key="4">
    <source>
        <dbReference type="ARBA" id="ARBA00022692"/>
    </source>
</evidence>
<dbReference type="GO" id="GO:0089702">
    <property type="term" value="F:undecaprenyl-phosphate glucose phosphotransferase activity"/>
    <property type="evidence" value="ECO:0007669"/>
    <property type="project" value="TreeGrafter"/>
</dbReference>
<evidence type="ECO:0000256" key="7">
    <source>
        <dbReference type="SAM" id="Phobius"/>
    </source>
</evidence>
<name>A0A0A0ETT0_9GAMM</name>
<feature type="transmembrane region" description="Helical" evidence="7">
    <location>
        <begin position="74"/>
        <end position="94"/>
    </location>
</feature>
<keyword evidence="3 9" id="KW-0808">Transferase</keyword>
<gene>
    <name evidence="9" type="ORF">N800_04450</name>
</gene>
<reference evidence="9 10" key="1">
    <citation type="submission" date="2013-08" db="EMBL/GenBank/DDBJ databases">
        <title>Genome sequencing of Lysobacter.</title>
        <authorList>
            <person name="Zhang S."/>
            <person name="Wang G."/>
        </authorList>
    </citation>
    <scope>NUCLEOTIDE SEQUENCE [LARGE SCALE GENOMIC DNA]</scope>
    <source>
        <strain evidence="9 10">GH1-9</strain>
    </source>
</reference>
<evidence type="ECO:0000256" key="3">
    <source>
        <dbReference type="ARBA" id="ARBA00022679"/>
    </source>
</evidence>
<comment type="subcellular location">
    <subcellularLocation>
        <location evidence="1">Membrane</location>
        <topology evidence="1">Multi-pass membrane protein</topology>
    </subcellularLocation>
</comment>
<evidence type="ECO:0000259" key="8">
    <source>
        <dbReference type="Pfam" id="PF02397"/>
    </source>
</evidence>
<dbReference type="GO" id="GO:0016020">
    <property type="term" value="C:membrane"/>
    <property type="evidence" value="ECO:0007669"/>
    <property type="project" value="UniProtKB-SubCell"/>
</dbReference>
<dbReference type="Gene3D" id="3.40.50.720">
    <property type="entry name" value="NAD(P)-binding Rossmann-like Domain"/>
    <property type="match status" value="1"/>
</dbReference>
<dbReference type="NCBIfam" id="TIGR03025">
    <property type="entry name" value="EPS_sugtrans"/>
    <property type="match status" value="1"/>
</dbReference>
<sequence>MHKFAAMATLGLRVGDAVVLVAAACLAYWLRFDTYWLPMEYQSTVARAVIVMLLVFGSANIYRSWRGQSLTLELTRMTALWGVVFGLSLLYVLMFKLEGATSRLWWGSWFVAVVLTTGGARILARGLAAWVRAQGWDLRSAVVIGANADATRIVQTFQGSPWAGIDVRGWFNTCADTRQLTGVRHLGDLDALADYVESHHIDQVWVALPMSAQAEIQAILARLDHATADIKFVPDLFGLQLLNHSVDQVAGLPVINLRASPLDGHARAIKAIEDRVLAALILILIAPLLAILALGVKLSSPGPVLFRQQRHGLGGKIIEVWKFRSMRLHAEDDGKVTQAKRGDPRVTRFGGFLRQTSLDELPQFFNVLQGTMSIVGPRPHAVAHNHQYKNEVQHYMQRHRVKPGITGWAQVNGLRGETDTVAKMAARVEYDLYYLQNWSVLLDLRIIALTIVKGFMGKAVY</sequence>
<dbReference type="Pfam" id="PF13727">
    <property type="entry name" value="CoA_binding_3"/>
    <property type="match status" value="1"/>
</dbReference>
<feature type="transmembrane region" description="Helical" evidence="7">
    <location>
        <begin position="276"/>
        <end position="296"/>
    </location>
</feature>
<feature type="transmembrane region" description="Helical" evidence="7">
    <location>
        <begin position="106"/>
        <end position="124"/>
    </location>
</feature>
<comment type="similarity">
    <text evidence="2">Belongs to the bacterial sugar transferase family.</text>
</comment>
<dbReference type="InterPro" id="IPR017473">
    <property type="entry name" value="Undecaprenyl-P_gluc_Ptfrase"/>
</dbReference>
<keyword evidence="6 7" id="KW-0472">Membrane</keyword>
<dbReference type="InterPro" id="IPR003362">
    <property type="entry name" value="Bact_transf"/>
</dbReference>